<evidence type="ECO:0000313" key="3">
    <source>
        <dbReference type="Proteomes" id="UP000589520"/>
    </source>
</evidence>
<organism evidence="2 3">
    <name type="scientific">Granulicella arctica</name>
    <dbReference type="NCBI Taxonomy" id="940613"/>
    <lineage>
        <taxon>Bacteria</taxon>
        <taxon>Pseudomonadati</taxon>
        <taxon>Acidobacteriota</taxon>
        <taxon>Terriglobia</taxon>
        <taxon>Terriglobales</taxon>
        <taxon>Acidobacteriaceae</taxon>
        <taxon>Granulicella</taxon>
    </lineage>
</organism>
<keyword evidence="3" id="KW-1185">Reference proteome</keyword>
<keyword evidence="1" id="KW-0812">Transmembrane</keyword>
<dbReference type="RefSeq" id="WP_179492845.1">
    <property type="nucleotide sequence ID" value="NZ_JACCCW010000002.1"/>
</dbReference>
<keyword evidence="1" id="KW-0472">Membrane</keyword>
<gene>
    <name evidence="2" type="ORF">HDF17_003365</name>
</gene>
<dbReference type="AlphaFoldDB" id="A0A7Y9PJS9"/>
<feature type="transmembrane region" description="Helical" evidence="1">
    <location>
        <begin position="34"/>
        <end position="51"/>
    </location>
</feature>
<sequence>MSSAILSDQNRNLVGAAFGALAGLAITLQLQHEAAIAALSIAGLILYLGQSTQHGPKTIALSGVLGLACTRLTIALIQ</sequence>
<evidence type="ECO:0000256" key="1">
    <source>
        <dbReference type="SAM" id="Phobius"/>
    </source>
</evidence>
<dbReference type="Proteomes" id="UP000589520">
    <property type="component" value="Unassembled WGS sequence"/>
</dbReference>
<name>A0A7Y9PJS9_9BACT</name>
<evidence type="ECO:0000313" key="2">
    <source>
        <dbReference type="EMBL" id="NYF81045.1"/>
    </source>
</evidence>
<feature type="transmembrane region" description="Helical" evidence="1">
    <location>
        <begin position="58"/>
        <end position="77"/>
    </location>
</feature>
<protein>
    <submittedName>
        <fullName evidence="2">Uncharacterized protein</fullName>
    </submittedName>
</protein>
<accession>A0A7Y9PJS9</accession>
<dbReference type="EMBL" id="JACCCW010000002">
    <property type="protein sequence ID" value="NYF81045.1"/>
    <property type="molecule type" value="Genomic_DNA"/>
</dbReference>
<feature type="transmembrane region" description="Helical" evidence="1">
    <location>
        <begin position="12"/>
        <end position="28"/>
    </location>
</feature>
<keyword evidence="1" id="KW-1133">Transmembrane helix</keyword>
<proteinExistence type="predicted"/>
<reference evidence="2 3" key="1">
    <citation type="submission" date="2020-07" db="EMBL/GenBank/DDBJ databases">
        <title>Genomic Encyclopedia of Type Strains, Phase IV (KMG-V): Genome sequencing to study the core and pangenomes of soil and plant-associated prokaryotes.</title>
        <authorList>
            <person name="Whitman W."/>
        </authorList>
    </citation>
    <scope>NUCLEOTIDE SEQUENCE [LARGE SCALE GENOMIC DNA]</scope>
    <source>
        <strain evidence="2 3">X4EP2</strain>
    </source>
</reference>
<comment type="caution">
    <text evidence="2">The sequence shown here is derived from an EMBL/GenBank/DDBJ whole genome shotgun (WGS) entry which is preliminary data.</text>
</comment>